<reference evidence="2" key="1">
    <citation type="submission" date="2014-11" db="EMBL/GenBank/DDBJ databases">
        <authorList>
            <person name="Amaro Gonzalez C."/>
        </authorList>
    </citation>
    <scope>NUCLEOTIDE SEQUENCE</scope>
</reference>
<proteinExistence type="predicted"/>
<feature type="region of interest" description="Disordered" evidence="1">
    <location>
        <begin position="113"/>
        <end position="166"/>
    </location>
</feature>
<dbReference type="EMBL" id="GBXM01013326">
    <property type="protein sequence ID" value="JAH95251.1"/>
    <property type="molecule type" value="Transcribed_RNA"/>
</dbReference>
<feature type="compositionally biased region" description="Polar residues" evidence="1">
    <location>
        <begin position="34"/>
        <end position="50"/>
    </location>
</feature>
<feature type="compositionally biased region" description="Polar residues" evidence="1">
    <location>
        <begin position="122"/>
        <end position="136"/>
    </location>
</feature>
<evidence type="ECO:0000256" key="1">
    <source>
        <dbReference type="SAM" id="MobiDB-lite"/>
    </source>
</evidence>
<dbReference type="AlphaFoldDB" id="A0A0E9WYJ6"/>
<sequence>MIPLPCAPFSGTTSGTIWHTGSAWSNGRAPRSCPRSSMSTGSGRTQSQGPSCGRALGTTPACWSGSSDGAGGRRRTRPQTGAWWDGCPNRTPSTCRASARRWTWVLCSACPRHSGRRRPKSSAPTSLSRLALTSPSGRRRAEGPGGEGEGVTERGIEGRGRGRRGK</sequence>
<protein>
    <submittedName>
        <fullName evidence="2">Uncharacterized protein</fullName>
    </submittedName>
</protein>
<reference evidence="2" key="2">
    <citation type="journal article" date="2015" name="Fish Shellfish Immunol.">
        <title>Early steps in the European eel (Anguilla anguilla)-Vibrio vulnificus interaction in the gills: Role of the RtxA13 toxin.</title>
        <authorList>
            <person name="Callol A."/>
            <person name="Pajuelo D."/>
            <person name="Ebbesson L."/>
            <person name="Teles M."/>
            <person name="MacKenzie S."/>
            <person name="Amaro C."/>
        </authorList>
    </citation>
    <scope>NUCLEOTIDE SEQUENCE</scope>
</reference>
<feature type="compositionally biased region" description="Basic and acidic residues" evidence="1">
    <location>
        <begin position="151"/>
        <end position="160"/>
    </location>
</feature>
<feature type="region of interest" description="Disordered" evidence="1">
    <location>
        <begin position="21"/>
        <end position="96"/>
    </location>
</feature>
<organism evidence="2">
    <name type="scientific">Anguilla anguilla</name>
    <name type="common">European freshwater eel</name>
    <name type="synonym">Muraena anguilla</name>
    <dbReference type="NCBI Taxonomy" id="7936"/>
    <lineage>
        <taxon>Eukaryota</taxon>
        <taxon>Metazoa</taxon>
        <taxon>Chordata</taxon>
        <taxon>Craniata</taxon>
        <taxon>Vertebrata</taxon>
        <taxon>Euteleostomi</taxon>
        <taxon>Actinopterygii</taxon>
        <taxon>Neopterygii</taxon>
        <taxon>Teleostei</taxon>
        <taxon>Anguilliformes</taxon>
        <taxon>Anguillidae</taxon>
        <taxon>Anguilla</taxon>
    </lineage>
</organism>
<evidence type="ECO:0000313" key="2">
    <source>
        <dbReference type="EMBL" id="JAH95251.1"/>
    </source>
</evidence>
<accession>A0A0E9WYJ6</accession>
<name>A0A0E9WYJ6_ANGAN</name>